<name>A0A9Q9D7I3_9LACT</name>
<evidence type="ECO:0000313" key="2">
    <source>
        <dbReference type="Proteomes" id="UP001056730"/>
    </source>
</evidence>
<dbReference type="AlphaFoldDB" id="A0A9Q9D7I3"/>
<dbReference type="KEGG" id="lfo:LMK00_03075"/>
<proteinExistence type="predicted"/>
<evidence type="ECO:0000313" key="1">
    <source>
        <dbReference type="EMBL" id="USJ20996.1"/>
    </source>
</evidence>
<evidence type="ECO:0008006" key="3">
    <source>
        <dbReference type="Google" id="ProtNLM"/>
    </source>
</evidence>
<reference evidence="1" key="1">
    <citation type="journal article" date="2022" name="Front. Microbiol.">
        <title>Feed Insects as a Reservoir of Granadaene-Producing Lactococci.</title>
        <authorList>
            <person name="Neuzil-Bunesova V."/>
            <person name="Ramirez Garcia A."/>
            <person name="Modrackova N."/>
            <person name="Makovska M."/>
            <person name="Sabolova M."/>
            <person name="Sproer C."/>
            <person name="Bunk B."/>
            <person name="Blom J."/>
            <person name="Schwab C."/>
        </authorList>
    </citation>
    <scope>NUCLEOTIDE SEQUENCE</scope>
    <source>
        <strain evidence="1">I4/6O</strain>
    </source>
</reference>
<organism evidence="1 2">
    <name type="scientific">Lactococcus formosensis</name>
    <dbReference type="NCBI Taxonomy" id="1281486"/>
    <lineage>
        <taxon>Bacteria</taxon>
        <taxon>Bacillati</taxon>
        <taxon>Bacillota</taxon>
        <taxon>Bacilli</taxon>
        <taxon>Lactobacillales</taxon>
        <taxon>Streptococcaceae</taxon>
        <taxon>Lactococcus</taxon>
    </lineage>
</organism>
<protein>
    <recommendedName>
        <fullName evidence="3">Bacteriocin immunity protein</fullName>
    </recommendedName>
</protein>
<accession>A0A9Q9D7I3</accession>
<gene>
    <name evidence="1" type="ORF">LMK00_03075</name>
</gene>
<dbReference type="RefSeq" id="WP_252175685.1">
    <property type="nucleotide sequence ID" value="NZ_CP086395.1"/>
</dbReference>
<dbReference type="Proteomes" id="UP001056730">
    <property type="component" value="Chromosome"/>
</dbReference>
<sequence>MMGEKQVFNKQKTNDFKDLEREVLSELKDIIENSVTTNFEKEKVSIAVDLIEKGVSLSNVLRRLQITFVGKTQSPALKIFNKKISHYLRESQIFGTAFMGSTTSL</sequence>
<dbReference type="EMBL" id="CP086395">
    <property type="protein sequence ID" value="USJ20996.1"/>
    <property type="molecule type" value="Genomic_DNA"/>
</dbReference>